<evidence type="ECO:0000313" key="11">
    <source>
        <dbReference type="Proteomes" id="UP000570514"/>
    </source>
</evidence>
<keyword evidence="1 6" id="KW-0963">Cytoplasm</keyword>
<comment type="subcellular location">
    <subcellularLocation>
        <location evidence="6">Cytoplasm</location>
    </subcellularLocation>
</comment>
<dbReference type="CDD" id="cd06171">
    <property type="entry name" value="Sigma70_r4"/>
    <property type="match status" value="1"/>
</dbReference>
<keyword evidence="11" id="KW-1185">Reference proteome</keyword>
<feature type="short sequence motif" description="Interaction with polymerase core subunit RpoC" evidence="6">
    <location>
        <begin position="664"/>
        <end position="667"/>
    </location>
</feature>
<dbReference type="EMBL" id="JAASRM010000001">
    <property type="protein sequence ID" value="NIK87951.1"/>
    <property type="molecule type" value="Genomic_DNA"/>
</dbReference>
<dbReference type="InterPro" id="IPR012760">
    <property type="entry name" value="RNA_pol_sigma_RpoD_C"/>
</dbReference>
<dbReference type="InterPro" id="IPR007127">
    <property type="entry name" value="RNA_pol_sigma_70_r1_1"/>
</dbReference>
<evidence type="ECO:0000256" key="3">
    <source>
        <dbReference type="ARBA" id="ARBA00023082"/>
    </source>
</evidence>
<feature type="region of interest" description="Sigma-70 factor domain-2" evidence="6">
    <location>
        <begin position="640"/>
        <end position="710"/>
    </location>
</feature>
<feature type="region of interest" description="Sigma-70 factor domain-4" evidence="6">
    <location>
        <begin position="808"/>
        <end position="861"/>
    </location>
</feature>
<evidence type="ECO:0000256" key="1">
    <source>
        <dbReference type="ARBA" id="ARBA00022490"/>
    </source>
</evidence>
<dbReference type="SUPFAM" id="SSF88659">
    <property type="entry name" value="Sigma3 and sigma4 domains of RNA polymerase sigma factors"/>
    <property type="match status" value="2"/>
</dbReference>
<dbReference type="PRINTS" id="PR00046">
    <property type="entry name" value="SIGMA70FCT"/>
</dbReference>
<keyword evidence="5 6" id="KW-0804">Transcription</keyword>
<dbReference type="PANTHER" id="PTHR30603">
    <property type="entry name" value="RNA POLYMERASE SIGMA FACTOR RPO"/>
    <property type="match status" value="1"/>
</dbReference>
<dbReference type="InterPro" id="IPR009042">
    <property type="entry name" value="RNA_pol_sigma70_r1_2"/>
</dbReference>
<dbReference type="GO" id="GO:0006352">
    <property type="term" value="P:DNA-templated transcription initiation"/>
    <property type="evidence" value="ECO:0007669"/>
    <property type="project" value="UniProtKB-UniRule"/>
</dbReference>
<dbReference type="Gene3D" id="1.10.601.10">
    <property type="entry name" value="RNA Polymerase Primary Sigma Factor"/>
    <property type="match status" value="2"/>
</dbReference>
<dbReference type="PROSITE" id="PS00716">
    <property type="entry name" value="SIGMA70_2"/>
    <property type="match status" value="1"/>
</dbReference>
<dbReference type="Pfam" id="PF04546">
    <property type="entry name" value="Sigma70_ner"/>
    <property type="match status" value="1"/>
</dbReference>
<keyword evidence="4 6" id="KW-0238">DNA-binding</keyword>
<comment type="caution">
    <text evidence="10">The sequence shown here is derived from an EMBL/GenBank/DDBJ whole genome shotgun (WGS) entry which is preliminary data.</text>
</comment>
<feature type="region of interest" description="Disordered" evidence="7">
    <location>
        <begin position="411"/>
        <end position="453"/>
    </location>
</feature>
<dbReference type="GO" id="GO:0003677">
    <property type="term" value="F:DNA binding"/>
    <property type="evidence" value="ECO:0007669"/>
    <property type="project" value="UniProtKB-UniRule"/>
</dbReference>
<dbReference type="RefSeq" id="WP_208414254.1">
    <property type="nucleotide sequence ID" value="NZ_BAAADC010000001.1"/>
</dbReference>
<dbReference type="FunFam" id="1.10.10.10:FF:000004">
    <property type="entry name" value="RNA polymerase sigma factor SigA"/>
    <property type="match status" value="1"/>
</dbReference>
<dbReference type="Gene3D" id="1.10.220.120">
    <property type="entry name" value="Sigma-70 factor, region 1.1"/>
    <property type="match status" value="1"/>
</dbReference>
<dbReference type="InterPro" id="IPR014284">
    <property type="entry name" value="RNA_pol_sigma-70_dom"/>
</dbReference>
<dbReference type="Gene3D" id="1.10.10.10">
    <property type="entry name" value="Winged helix-like DNA-binding domain superfamily/Winged helix DNA-binding domain"/>
    <property type="match status" value="2"/>
</dbReference>
<evidence type="ECO:0000313" key="10">
    <source>
        <dbReference type="EMBL" id="NIK87951.1"/>
    </source>
</evidence>
<evidence type="ECO:0000259" key="8">
    <source>
        <dbReference type="PROSITE" id="PS00715"/>
    </source>
</evidence>
<dbReference type="InterPro" id="IPR050239">
    <property type="entry name" value="Sigma-70_RNA_pol_init_factors"/>
</dbReference>
<dbReference type="Pfam" id="PF04539">
    <property type="entry name" value="Sigma70_r3"/>
    <property type="match status" value="1"/>
</dbReference>
<gene>
    <name evidence="6" type="primary">rpoD</name>
    <name evidence="10" type="ORF">FHS83_001269</name>
</gene>
<dbReference type="NCBIfam" id="NF004208">
    <property type="entry name" value="PRK05658.1"/>
    <property type="match status" value="1"/>
</dbReference>
<dbReference type="AlphaFoldDB" id="A0A846MXT8"/>
<feature type="compositionally biased region" description="Low complexity" evidence="7">
    <location>
        <begin position="24"/>
        <end position="41"/>
    </location>
</feature>
<feature type="compositionally biased region" description="Low complexity" evidence="7">
    <location>
        <begin position="130"/>
        <end position="182"/>
    </location>
</feature>
<dbReference type="InterPro" id="IPR013325">
    <property type="entry name" value="RNA_pol_sigma_r2"/>
</dbReference>
<feature type="domain" description="RNA polymerase sigma-70" evidence="9">
    <location>
        <begin position="833"/>
        <end position="859"/>
    </location>
</feature>
<dbReference type="Pfam" id="PF04545">
    <property type="entry name" value="Sigma70_r4"/>
    <property type="match status" value="1"/>
</dbReference>
<dbReference type="InterPro" id="IPR007630">
    <property type="entry name" value="RNA_pol_sigma70_r4"/>
</dbReference>
<dbReference type="InterPro" id="IPR036388">
    <property type="entry name" value="WH-like_DNA-bd_sf"/>
</dbReference>
<keyword evidence="2 6" id="KW-0805">Transcription regulation</keyword>
<feature type="compositionally biased region" description="Basic residues" evidence="7">
    <location>
        <begin position="1"/>
        <end position="10"/>
    </location>
</feature>
<evidence type="ECO:0000256" key="5">
    <source>
        <dbReference type="ARBA" id="ARBA00023163"/>
    </source>
</evidence>
<comment type="subunit">
    <text evidence="6">Interacts transiently with the RNA polymerase catalytic core.</text>
</comment>
<organism evidence="10 11">
    <name type="scientific">Rhizomicrobium palustre</name>
    <dbReference type="NCBI Taxonomy" id="189966"/>
    <lineage>
        <taxon>Bacteria</taxon>
        <taxon>Pseudomonadati</taxon>
        <taxon>Pseudomonadota</taxon>
        <taxon>Alphaproteobacteria</taxon>
        <taxon>Micropepsales</taxon>
        <taxon>Micropepsaceae</taxon>
        <taxon>Rhizomicrobium</taxon>
    </lineage>
</organism>
<feature type="compositionally biased region" description="Acidic residues" evidence="7">
    <location>
        <begin position="442"/>
        <end position="452"/>
    </location>
</feature>
<dbReference type="InterPro" id="IPR013324">
    <property type="entry name" value="RNA_pol_sigma_r3/r4-like"/>
</dbReference>
<dbReference type="NCBIfam" id="TIGR02937">
    <property type="entry name" value="sigma70-ECF"/>
    <property type="match status" value="1"/>
</dbReference>
<feature type="compositionally biased region" description="Basic and acidic residues" evidence="7">
    <location>
        <begin position="64"/>
        <end position="107"/>
    </location>
</feature>
<feature type="region of interest" description="Disordered" evidence="7">
    <location>
        <begin position="125"/>
        <end position="197"/>
    </location>
</feature>
<dbReference type="GO" id="GO:0016987">
    <property type="term" value="F:sigma factor activity"/>
    <property type="evidence" value="ECO:0007669"/>
    <property type="project" value="UniProtKB-UniRule"/>
</dbReference>
<dbReference type="Pfam" id="PF00140">
    <property type="entry name" value="Sigma70_r1_2"/>
    <property type="match status" value="1"/>
</dbReference>
<evidence type="ECO:0000259" key="9">
    <source>
        <dbReference type="PROSITE" id="PS00716"/>
    </source>
</evidence>
<comment type="function">
    <text evidence="6">Sigma factors are initiation factors that promote the attachment of RNA polymerase to specific initiation sites and are then released. This sigma factor is the primary sigma factor during exponential growth.</text>
</comment>
<dbReference type="GO" id="GO:0005737">
    <property type="term" value="C:cytoplasm"/>
    <property type="evidence" value="ECO:0007669"/>
    <property type="project" value="UniProtKB-SubCell"/>
</dbReference>
<protein>
    <recommendedName>
        <fullName evidence="6">RNA polymerase sigma factor RpoD</fullName>
    </recommendedName>
    <alternativeName>
        <fullName evidence="6">Sigma-70</fullName>
    </alternativeName>
</protein>
<dbReference type="HAMAP" id="MF_00963">
    <property type="entry name" value="Sigma70_RpoD_SigA"/>
    <property type="match status" value="1"/>
</dbReference>
<keyword evidence="3 6" id="KW-0731">Sigma factor</keyword>
<comment type="similarity">
    <text evidence="6">Belongs to the sigma-70 factor family. RpoD/SigA subfamily.</text>
</comment>
<reference evidence="10 11" key="1">
    <citation type="submission" date="2020-03" db="EMBL/GenBank/DDBJ databases">
        <title>Genomic Encyclopedia of Type Strains, Phase IV (KMG-IV): sequencing the most valuable type-strain genomes for metagenomic binning, comparative biology and taxonomic classification.</title>
        <authorList>
            <person name="Goeker M."/>
        </authorList>
    </citation>
    <scope>NUCLEOTIDE SEQUENCE [LARGE SCALE GENOMIC DNA]</scope>
    <source>
        <strain evidence="10 11">DSM 19867</strain>
    </source>
</reference>
<dbReference type="Proteomes" id="UP000570514">
    <property type="component" value="Unassembled WGS sequence"/>
</dbReference>
<proteinExistence type="inferred from homology"/>
<feature type="DNA-binding region" description="H-T-H motif" evidence="6">
    <location>
        <begin position="834"/>
        <end position="853"/>
    </location>
</feature>
<feature type="domain" description="RNA polymerase sigma-70" evidence="8">
    <location>
        <begin position="664"/>
        <end position="677"/>
    </location>
</feature>
<evidence type="ECO:0000256" key="4">
    <source>
        <dbReference type="ARBA" id="ARBA00023125"/>
    </source>
</evidence>
<dbReference type="PANTHER" id="PTHR30603:SF60">
    <property type="entry name" value="RNA POLYMERASE SIGMA FACTOR RPOD"/>
    <property type="match status" value="1"/>
</dbReference>
<dbReference type="Pfam" id="PF04542">
    <property type="entry name" value="Sigma70_r2"/>
    <property type="match status" value="1"/>
</dbReference>
<evidence type="ECO:0000256" key="2">
    <source>
        <dbReference type="ARBA" id="ARBA00023015"/>
    </source>
</evidence>
<dbReference type="InterPro" id="IPR007627">
    <property type="entry name" value="RNA_pol_sigma70_r2"/>
</dbReference>
<dbReference type="FunFam" id="1.10.10.10:FF:000002">
    <property type="entry name" value="RNA polymerase sigma factor SigA"/>
    <property type="match status" value="1"/>
</dbReference>
<name>A0A846MXT8_9PROT</name>
<feature type="region of interest" description="Sigma-70 factor domain-3" evidence="6">
    <location>
        <begin position="719"/>
        <end position="795"/>
    </location>
</feature>
<dbReference type="Pfam" id="PF03979">
    <property type="entry name" value="Sigma70_r1_1"/>
    <property type="match status" value="1"/>
</dbReference>
<accession>A0A846MXT8</accession>
<feature type="region of interest" description="Disordered" evidence="7">
    <location>
        <begin position="1"/>
        <end position="112"/>
    </location>
</feature>
<dbReference type="InterPro" id="IPR000943">
    <property type="entry name" value="RNA_pol_sigma70"/>
</dbReference>
<dbReference type="SUPFAM" id="SSF88946">
    <property type="entry name" value="Sigma2 domain of RNA polymerase sigma factors"/>
    <property type="match status" value="1"/>
</dbReference>
<evidence type="ECO:0000256" key="7">
    <source>
        <dbReference type="SAM" id="MobiDB-lite"/>
    </source>
</evidence>
<dbReference type="InterPro" id="IPR028630">
    <property type="entry name" value="Sigma70_RpoD"/>
</dbReference>
<evidence type="ECO:0000256" key="6">
    <source>
        <dbReference type="HAMAP-Rule" id="MF_00963"/>
    </source>
</evidence>
<dbReference type="FunFam" id="1.10.601.10:FF:000001">
    <property type="entry name" value="RNA polymerase sigma factor SigA"/>
    <property type="match status" value="1"/>
</dbReference>
<dbReference type="InterPro" id="IPR007624">
    <property type="entry name" value="RNA_pol_sigma70_r3"/>
</dbReference>
<dbReference type="PROSITE" id="PS00715">
    <property type="entry name" value="SIGMA70_1"/>
    <property type="match status" value="1"/>
</dbReference>
<dbReference type="NCBIfam" id="TIGR02393">
    <property type="entry name" value="RpoD_Cterm"/>
    <property type="match status" value="1"/>
</dbReference>
<dbReference type="InterPro" id="IPR007631">
    <property type="entry name" value="RNA_pol_sigma_70_non-ess"/>
</dbReference>
<sequence>MVTKSKKPAKAPKAAKQAAKRPAAKAASAKPAATKKAASKIAPKKPAPAKKPAAAAHASSKAPAKTEKVEKTPVEKTAVKAAKAKSEAVKTPEHKHSEPKHEAKTAEAKAASVKVEAKVKAPEIEKAAADKAAAPAAEKPVKAAAKAQAAAPAPAKKAAPQPAQPAAKTNGKAAPAKPGAKPGESETPGDADSPLLDMSDVGVRKMIARAKTRGYVTYDELNKVMPSDKVSSEQIEDTMSMLSEMGINVIESEEQEEGADAEVPALAEGKAVAVTKEGATETYDRTDDPVRMYLREMGSVELLSREGEIAIAKRIEAGRELMIGALCESPLTFEALTVWRDELNEGKVLLRDIIDLEAMYGTGPDGAAVGGPDMAEGEAGEGAEGEAPAFVKPEFPKPPEFVKPEFVRPEPAEAAKAAKPAEKKAEGEEGEGGDGQPKAEGGEGEEGFDDEGNLPLSAMEAALKPQVLATLDNIANLYKKLGKLQDASVEAALADDELSNSQERRFKKLRNETVDLVKGLKLNNNRIEALVDQMYGINRRLVGLEGRLLRLAESHGVAREDFLREHFGNELDPNWTRRVGRLSRAGWKDFIAIERDKVHALRDDIQTHAQEMRQSISDFRRIVQTVQKGERESGVAKKEMIEANLRLVISIAKKYTNRGLQFLDLIQEGNIGLMKAVDKFEYRRGYKFSTYATWWIRQAITRSIADQARTIRIPVHMIETINKLVRTSRQMLHEIGREPTPEELAERLAMPLEKVRKVLKIAKEPISLETPIGDEEDSHLGDFIEDKNAVLPIDAAIQANLRETTTRVLATLTPREERVLRMRFGIGMNTDHTLEEVGQQFSVTRERIRQIEAKALRKLKHPSRSRKLRSFLDN</sequence>
<feature type="compositionally biased region" description="Low complexity" evidence="7">
    <location>
        <begin position="50"/>
        <end position="63"/>
    </location>
</feature>
<dbReference type="InterPro" id="IPR042189">
    <property type="entry name" value="RNA_pol_sigma_70_r1_1_sf"/>
</dbReference>